<dbReference type="Proteomes" id="UP000596827">
    <property type="component" value="Unassembled WGS sequence"/>
</dbReference>
<organism evidence="7 8">
    <name type="scientific">Ramlibacter albus</name>
    <dbReference type="NCBI Taxonomy" id="2079448"/>
    <lineage>
        <taxon>Bacteria</taxon>
        <taxon>Pseudomonadati</taxon>
        <taxon>Pseudomonadota</taxon>
        <taxon>Betaproteobacteria</taxon>
        <taxon>Burkholderiales</taxon>
        <taxon>Comamonadaceae</taxon>
        <taxon>Ramlibacter</taxon>
    </lineage>
</organism>
<dbReference type="PROSITE" id="PS00552">
    <property type="entry name" value="HTH_MERR_1"/>
    <property type="match status" value="1"/>
</dbReference>
<dbReference type="InterPro" id="IPR009061">
    <property type="entry name" value="DNA-bd_dom_put_sf"/>
</dbReference>
<dbReference type="PANTHER" id="PTHR30204:SF90">
    <property type="entry name" value="HTH-TYPE TRANSCRIPTIONAL ACTIVATOR MTA"/>
    <property type="match status" value="1"/>
</dbReference>
<dbReference type="Pfam" id="PF13411">
    <property type="entry name" value="MerR_1"/>
    <property type="match status" value="1"/>
</dbReference>
<dbReference type="PRINTS" id="PR00040">
    <property type="entry name" value="HTHMERR"/>
</dbReference>
<dbReference type="CDD" id="cd04788">
    <property type="entry name" value="HTH_NolA-AlbR"/>
    <property type="match status" value="1"/>
</dbReference>
<dbReference type="InterPro" id="IPR012925">
    <property type="entry name" value="TipAS_dom"/>
</dbReference>
<dbReference type="PROSITE" id="PS50937">
    <property type="entry name" value="HTH_MERR_2"/>
    <property type="match status" value="1"/>
</dbReference>
<protein>
    <submittedName>
        <fullName evidence="7">MerR family transcriptional regulator</fullName>
    </submittedName>
</protein>
<dbReference type="RefSeq" id="WP_187079686.1">
    <property type="nucleotide sequence ID" value="NZ_JACORU010000001.1"/>
</dbReference>
<dbReference type="Gene3D" id="1.10.1660.10">
    <property type="match status" value="1"/>
</dbReference>
<gene>
    <name evidence="7" type="ORF">H8R02_02120</name>
</gene>
<keyword evidence="3" id="KW-0010">Activator</keyword>
<keyword evidence="8" id="KW-1185">Reference proteome</keyword>
<evidence type="ECO:0000256" key="5">
    <source>
        <dbReference type="SAM" id="Coils"/>
    </source>
</evidence>
<comment type="caution">
    <text evidence="7">The sequence shown here is derived from an EMBL/GenBank/DDBJ whole genome shotgun (WGS) entry which is preliminary data.</text>
</comment>
<keyword evidence="4" id="KW-0804">Transcription</keyword>
<dbReference type="SMART" id="SM00422">
    <property type="entry name" value="HTH_MERR"/>
    <property type="match status" value="1"/>
</dbReference>
<evidence type="ECO:0000256" key="4">
    <source>
        <dbReference type="ARBA" id="ARBA00023163"/>
    </source>
</evidence>
<accession>A0A923M5T9</accession>
<evidence type="ECO:0000313" key="7">
    <source>
        <dbReference type="EMBL" id="MBC5763229.1"/>
    </source>
</evidence>
<dbReference type="SUPFAM" id="SSF46955">
    <property type="entry name" value="Putative DNA-binding domain"/>
    <property type="match status" value="1"/>
</dbReference>
<dbReference type="InterPro" id="IPR000551">
    <property type="entry name" value="MerR-type_HTH_dom"/>
</dbReference>
<reference evidence="7" key="1">
    <citation type="submission" date="2020-08" db="EMBL/GenBank/DDBJ databases">
        <title>Ramlibacter sp. GTP1 16S ribosomal RNA gene genome sequencing and assembly.</title>
        <authorList>
            <person name="Kang M."/>
        </authorList>
    </citation>
    <scope>NUCLEOTIDE SEQUENCE</scope>
    <source>
        <strain evidence="7">GTP1</strain>
    </source>
</reference>
<keyword evidence="5" id="KW-0175">Coiled coil</keyword>
<sequence length="338" mass="38284">MLLKVGELARQSGLTVRTLHHYDEIGLLKPSGRSDSRYRLYDAGDIARLHGIQALRQLGLPLADIAKLLDDERAAPAMILQQQIAALEEQIRQAAELRDRLALIREGVEKGQPPGSEDWLQALSLMATYGKYFSTAELRQIFDGWHKIEDDWPKLLAEVRAVMDRGADPQSPEVQKLARRWMALVHHWMDGDMALMQRWGEMYTREPSAHGRRGGPPTDMMHFMQRANEYRFDLLKRHFTMEELSKIRFVPEAEWQAVNDAGARLLAQRLGTQDERVRAVAKQYQGLLMRLVGGDPALLRKMVGLGNNEPLLRSGSPLDPEVRGFLVAAMEGLDPHAT</sequence>
<name>A0A923M5T9_9BURK</name>
<dbReference type="Pfam" id="PF07739">
    <property type="entry name" value="TipAS"/>
    <property type="match status" value="1"/>
</dbReference>
<dbReference type="InterPro" id="IPR047057">
    <property type="entry name" value="MerR_fam"/>
</dbReference>
<evidence type="ECO:0000256" key="2">
    <source>
        <dbReference type="ARBA" id="ARBA00023125"/>
    </source>
</evidence>
<evidence type="ECO:0000259" key="6">
    <source>
        <dbReference type="PROSITE" id="PS50937"/>
    </source>
</evidence>
<keyword evidence="1" id="KW-0805">Transcription regulation</keyword>
<dbReference type="PANTHER" id="PTHR30204">
    <property type="entry name" value="REDOX-CYCLING DRUG-SENSING TRANSCRIPTIONAL ACTIVATOR SOXR"/>
    <property type="match status" value="1"/>
</dbReference>
<dbReference type="EMBL" id="JACORU010000001">
    <property type="protein sequence ID" value="MBC5763229.1"/>
    <property type="molecule type" value="Genomic_DNA"/>
</dbReference>
<evidence type="ECO:0000256" key="1">
    <source>
        <dbReference type="ARBA" id="ARBA00023015"/>
    </source>
</evidence>
<evidence type="ECO:0000256" key="3">
    <source>
        <dbReference type="ARBA" id="ARBA00023159"/>
    </source>
</evidence>
<dbReference type="InterPro" id="IPR036244">
    <property type="entry name" value="TipA-like_antibiotic-bd"/>
</dbReference>
<dbReference type="AlphaFoldDB" id="A0A923M5T9"/>
<dbReference type="SUPFAM" id="SSF89082">
    <property type="entry name" value="Antibiotic binding domain of TipA-like multidrug resistance regulators"/>
    <property type="match status" value="1"/>
</dbReference>
<feature type="coiled-coil region" evidence="5">
    <location>
        <begin position="77"/>
        <end position="107"/>
    </location>
</feature>
<dbReference type="Gene3D" id="1.10.490.50">
    <property type="entry name" value="Antibiotic binding domain of TipA-like multidrug resistance regulators"/>
    <property type="match status" value="1"/>
</dbReference>
<proteinExistence type="predicted"/>
<keyword evidence="2" id="KW-0238">DNA-binding</keyword>
<evidence type="ECO:0000313" key="8">
    <source>
        <dbReference type="Proteomes" id="UP000596827"/>
    </source>
</evidence>
<dbReference type="GO" id="GO:0003677">
    <property type="term" value="F:DNA binding"/>
    <property type="evidence" value="ECO:0007669"/>
    <property type="project" value="UniProtKB-KW"/>
</dbReference>
<dbReference type="GO" id="GO:0003700">
    <property type="term" value="F:DNA-binding transcription factor activity"/>
    <property type="evidence" value="ECO:0007669"/>
    <property type="project" value="InterPro"/>
</dbReference>
<feature type="domain" description="HTH merR-type" evidence="6">
    <location>
        <begin position="2"/>
        <end position="71"/>
    </location>
</feature>